<proteinExistence type="predicted"/>
<evidence type="ECO:0000313" key="3">
    <source>
        <dbReference type="Proteomes" id="UP000265618"/>
    </source>
</evidence>
<dbReference type="AlphaFoldDB" id="A0A391P120"/>
<evidence type="ECO:0000313" key="2">
    <source>
        <dbReference type="EMBL" id="GCA64083.1"/>
    </source>
</evidence>
<feature type="domain" description="ENTH" evidence="1">
    <location>
        <begin position="24"/>
        <end position="92"/>
    </location>
</feature>
<protein>
    <recommendedName>
        <fullName evidence="1">ENTH domain-containing protein</fullName>
    </recommendedName>
</protein>
<dbReference type="EMBL" id="BDIP01006071">
    <property type="protein sequence ID" value="GCA64083.1"/>
    <property type="molecule type" value="Genomic_DNA"/>
</dbReference>
<comment type="caution">
    <text evidence="2">The sequence shown here is derived from an EMBL/GenBank/DDBJ whole genome shotgun (WGS) entry which is preliminary data.</text>
</comment>
<organism evidence="2 3">
    <name type="scientific">Kipferlia bialata</name>
    <dbReference type="NCBI Taxonomy" id="797122"/>
    <lineage>
        <taxon>Eukaryota</taxon>
        <taxon>Metamonada</taxon>
        <taxon>Carpediemonas-like organisms</taxon>
        <taxon>Kipferlia</taxon>
    </lineage>
</organism>
<sequence length="92" mass="10218">MEQGQRLRQGFDGAVKGIGGFVKGFVNQGTEAQQLVKKAVNPNVKWGPHTEDMQTLAELSFRPGELIEVVTTLFERLRNAKSKYGTLISMHT</sequence>
<dbReference type="InterPro" id="IPR008942">
    <property type="entry name" value="ENTH_VHS"/>
</dbReference>
<gene>
    <name evidence="2" type="ORF">KIPB_013113</name>
</gene>
<dbReference type="Gene3D" id="1.25.40.90">
    <property type="match status" value="1"/>
</dbReference>
<evidence type="ECO:0000259" key="1">
    <source>
        <dbReference type="PROSITE" id="PS50942"/>
    </source>
</evidence>
<dbReference type="Pfam" id="PF01417">
    <property type="entry name" value="ENTH"/>
    <property type="match status" value="1"/>
</dbReference>
<dbReference type="SUPFAM" id="SSF48464">
    <property type="entry name" value="ENTH/VHS domain"/>
    <property type="match status" value="1"/>
</dbReference>
<dbReference type="Proteomes" id="UP000265618">
    <property type="component" value="Unassembled WGS sequence"/>
</dbReference>
<keyword evidence="3" id="KW-1185">Reference proteome</keyword>
<dbReference type="InterPro" id="IPR013809">
    <property type="entry name" value="ENTH"/>
</dbReference>
<name>A0A391P120_9EUKA</name>
<accession>A0A391P120</accession>
<dbReference type="PROSITE" id="PS50942">
    <property type="entry name" value="ENTH"/>
    <property type="match status" value="1"/>
</dbReference>
<reference evidence="2 3" key="1">
    <citation type="journal article" date="2018" name="PLoS ONE">
        <title>The draft genome of Kipferlia bialata reveals reductive genome evolution in fornicate parasites.</title>
        <authorList>
            <person name="Tanifuji G."/>
            <person name="Takabayashi S."/>
            <person name="Kume K."/>
            <person name="Takagi M."/>
            <person name="Nakayama T."/>
            <person name="Kamikawa R."/>
            <person name="Inagaki Y."/>
            <person name="Hashimoto T."/>
        </authorList>
    </citation>
    <scope>NUCLEOTIDE SEQUENCE [LARGE SCALE GENOMIC DNA]</scope>
    <source>
        <strain evidence="2">NY0173</strain>
    </source>
</reference>